<comment type="caution">
    <text evidence="4">The sequence shown here is derived from an EMBL/GenBank/DDBJ whole genome shotgun (WGS) entry which is preliminary data.</text>
</comment>
<dbReference type="GO" id="GO:0006260">
    <property type="term" value="P:DNA replication"/>
    <property type="evidence" value="ECO:0007669"/>
    <property type="project" value="InterPro"/>
</dbReference>
<keyword evidence="5" id="KW-1185">Reference proteome</keyword>
<dbReference type="PIRSF" id="PIRSF002070">
    <property type="entry name" value="SSB"/>
    <property type="match status" value="1"/>
</dbReference>
<accession>A0A2M9D973</accession>
<keyword evidence="1 2" id="KW-0238">DNA-binding</keyword>
<evidence type="ECO:0000313" key="5">
    <source>
        <dbReference type="Proteomes" id="UP000231742"/>
    </source>
</evidence>
<dbReference type="Pfam" id="PF00436">
    <property type="entry name" value="SSB"/>
    <property type="match status" value="1"/>
</dbReference>
<feature type="region of interest" description="Disordered" evidence="3">
    <location>
        <begin position="118"/>
        <end position="165"/>
    </location>
</feature>
<dbReference type="PROSITE" id="PS50935">
    <property type="entry name" value="SSB"/>
    <property type="match status" value="1"/>
</dbReference>
<evidence type="ECO:0000256" key="2">
    <source>
        <dbReference type="PIRNR" id="PIRNR002070"/>
    </source>
</evidence>
<reference evidence="4 5" key="1">
    <citation type="submission" date="2017-11" db="EMBL/GenBank/DDBJ databases">
        <title>Genomic Encyclopedia of Archaeal and Bacterial Type Strains, Phase II (KMG-II): From Individual Species to Whole Genera.</title>
        <authorList>
            <person name="Goeker M."/>
        </authorList>
    </citation>
    <scope>NUCLEOTIDE SEQUENCE [LARGE SCALE GENOMIC DNA]</scope>
    <source>
        <strain evidence="4 5">DSM 16400</strain>
    </source>
</reference>
<dbReference type="InterPro" id="IPR000424">
    <property type="entry name" value="Primosome_PriB/ssb"/>
</dbReference>
<feature type="compositionally biased region" description="Acidic residues" evidence="3">
    <location>
        <begin position="138"/>
        <end position="153"/>
    </location>
</feature>
<sequence length="165" mass="17916">MSDTITVSGLVATAPRHIVTGEGLPITSFRLASTQRRFDRSNQRWIDGETNWYTITSFRQLAINSATSIGKGDRVVLTGRLKIREWENADRSGINIEIEADSLGHDLMWGTAQFSRTISSGNQSNSHSDNDDKFPAADDADDADAGDNAEEGELVGVASGEAKPF</sequence>
<dbReference type="OrthoDB" id="4427276at2"/>
<evidence type="ECO:0000313" key="4">
    <source>
        <dbReference type="EMBL" id="PJJ82033.1"/>
    </source>
</evidence>
<dbReference type="RefSeq" id="WP_100388665.1">
    <property type="nucleotide sequence ID" value="NZ_BMZU01000001.1"/>
</dbReference>
<dbReference type="EMBL" id="PGFH01000001">
    <property type="protein sequence ID" value="PJJ82033.1"/>
    <property type="molecule type" value="Genomic_DNA"/>
</dbReference>
<dbReference type="InterPro" id="IPR012340">
    <property type="entry name" value="NA-bd_OB-fold"/>
</dbReference>
<dbReference type="Proteomes" id="UP000231742">
    <property type="component" value="Unassembled WGS sequence"/>
</dbReference>
<gene>
    <name evidence="4" type="ORF">CLV85_1221</name>
</gene>
<proteinExistence type="predicted"/>
<dbReference type="CDD" id="cd04496">
    <property type="entry name" value="SSB_OBF"/>
    <property type="match status" value="1"/>
</dbReference>
<dbReference type="SUPFAM" id="SSF50249">
    <property type="entry name" value="Nucleic acid-binding proteins"/>
    <property type="match status" value="1"/>
</dbReference>
<feature type="compositionally biased region" description="Polar residues" evidence="3">
    <location>
        <begin position="118"/>
        <end position="127"/>
    </location>
</feature>
<dbReference type="Gene3D" id="2.40.50.140">
    <property type="entry name" value="Nucleic acid-binding proteins"/>
    <property type="match status" value="1"/>
</dbReference>
<name>A0A2M9D973_9MICO</name>
<dbReference type="GO" id="GO:0003697">
    <property type="term" value="F:single-stranded DNA binding"/>
    <property type="evidence" value="ECO:0007669"/>
    <property type="project" value="InterPro"/>
</dbReference>
<organism evidence="4 5">
    <name type="scientific">Salinibacterium amurskyense</name>
    <dbReference type="NCBI Taxonomy" id="205941"/>
    <lineage>
        <taxon>Bacteria</taxon>
        <taxon>Bacillati</taxon>
        <taxon>Actinomycetota</taxon>
        <taxon>Actinomycetes</taxon>
        <taxon>Micrococcales</taxon>
        <taxon>Microbacteriaceae</taxon>
        <taxon>Salinibacterium</taxon>
    </lineage>
</organism>
<evidence type="ECO:0000256" key="1">
    <source>
        <dbReference type="ARBA" id="ARBA00023125"/>
    </source>
</evidence>
<dbReference type="InterPro" id="IPR011344">
    <property type="entry name" value="ssDNA-bd"/>
</dbReference>
<protein>
    <recommendedName>
        <fullName evidence="2">Single-stranded DNA-binding protein</fullName>
    </recommendedName>
</protein>
<evidence type="ECO:0000256" key="3">
    <source>
        <dbReference type="SAM" id="MobiDB-lite"/>
    </source>
</evidence>
<dbReference type="AlphaFoldDB" id="A0A2M9D973"/>